<reference evidence="2 3" key="1">
    <citation type="submission" date="2019-07" db="EMBL/GenBank/DDBJ databases">
        <title>Genomic Encyclopedia of Type Strains, Phase IV (KMG-IV): sequencing the most valuable type-strain genomes for metagenomic binning, comparative biology and taxonomic classification.</title>
        <authorList>
            <person name="Goeker M."/>
        </authorList>
    </citation>
    <scope>NUCLEOTIDE SEQUENCE [LARGE SCALE GENOMIC DNA]</scope>
    <source>
        <strain evidence="2 3">SS015</strain>
    </source>
</reference>
<dbReference type="Gene3D" id="3.90.10.10">
    <property type="entry name" value="Cytochrome C3"/>
    <property type="match status" value="3"/>
</dbReference>
<sequence length="256" mass="28035">MKRILPIAILMLLIVPGPLSARWIKDKVVFQVEATGPVEFSHYNHLEAVGKNCPTCHNKIFNIVTKKNPDFTMADMEKGKACGACHNGDRAFSVKEDCSTCHPTRDIRFTNDTAPALFSHEIHTGMYGCSECHPDLFVPDQKKNPHFTMDQMGEGEACGACHDGDTAFSVSENCAACHPTADIKFETDAGPATFPHSVHTEMYGCDECHPGIFVPDRKKNPAFTMDQMGEGEACGACHDGDTAFSVDDNCDSCHEM</sequence>
<organism evidence="2 3">
    <name type="scientific">Geothermobacter ehrlichii</name>
    <dbReference type="NCBI Taxonomy" id="213224"/>
    <lineage>
        <taxon>Bacteria</taxon>
        <taxon>Pseudomonadati</taxon>
        <taxon>Thermodesulfobacteriota</taxon>
        <taxon>Desulfuromonadia</taxon>
        <taxon>Desulfuromonadales</taxon>
        <taxon>Geothermobacteraceae</taxon>
        <taxon>Geothermobacter</taxon>
    </lineage>
</organism>
<dbReference type="Pfam" id="PF14522">
    <property type="entry name" value="Cytochrome_C7"/>
    <property type="match status" value="3"/>
</dbReference>
<proteinExistence type="predicted"/>
<dbReference type="AlphaFoldDB" id="A0A5D3WIS1"/>
<dbReference type="InterPro" id="IPR036280">
    <property type="entry name" value="Multihaem_cyt_sf"/>
</dbReference>
<dbReference type="PANTHER" id="PTHR39425">
    <property type="entry name" value="LIPOPROTEIN CYTOCHROME C"/>
    <property type="match status" value="1"/>
</dbReference>
<dbReference type="CDD" id="cd08168">
    <property type="entry name" value="Cytochrom_C3"/>
    <property type="match status" value="1"/>
</dbReference>
<comment type="caution">
    <text evidence="2">The sequence shown here is derived from an EMBL/GenBank/DDBJ whole genome shotgun (WGS) entry which is preliminary data.</text>
</comment>
<feature type="domain" description="Cytochrome c7-like" evidence="1">
    <location>
        <begin position="117"/>
        <end position="178"/>
    </location>
</feature>
<keyword evidence="3" id="KW-1185">Reference proteome</keyword>
<dbReference type="InterPro" id="IPR026352">
    <property type="entry name" value="Nanowire_3heme"/>
</dbReference>
<dbReference type="Proteomes" id="UP000324159">
    <property type="component" value="Unassembled WGS sequence"/>
</dbReference>
<protein>
    <submittedName>
        <fullName evidence="2">C(7)-type cytochrome triheme protein</fullName>
    </submittedName>
</protein>
<evidence type="ECO:0000259" key="1">
    <source>
        <dbReference type="Pfam" id="PF14522"/>
    </source>
</evidence>
<dbReference type="EMBL" id="VNIB01000011">
    <property type="protein sequence ID" value="TYO97089.1"/>
    <property type="molecule type" value="Genomic_DNA"/>
</dbReference>
<dbReference type="NCBIfam" id="TIGR04257">
    <property type="entry name" value="nanowire_3heme"/>
    <property type="match status" value="3"/>
</dbReference>
<feature type="domain" description="Cytochrome c7-like" evidence="1">
    <location>
        <begin position="38"/>
        <end position="102"/>
    </location>
</feature>
<name>A0A5D3WIS1_9BACT</name>
<feature type="domain" description="Cytochrome c7-like" evidence="1">
    <location>
        <begin position="193"/>
        <end position="255"/>
    </location>
</feature>
<dbReference type="SUPFAM" id="SSF48695">
    <property type="entry name" value="Multiheme cytochromes"/>
    <property type="match status" value="1"/>
</dbReference>
<dbReference type="PANTHER" id="PTHR39425:SF1">
    <property type="entry name" value="CYTOCHROME C7-LIKE DOMAIN-CONTAINING PROTEIN"/>
    <property type="match status" value="1"/>
</dbReference>
<dbReference type="RefSeq" id="WP_187426761.1">
    <property type="nucleotide sequence ID" value="NZ_VNIB01000011.1"/>
</dbReference>
<gene>
    <name evidence="2" type="ORF">EDC39_11118</name>
</gene>
<evidence type="ECO:0000313" key="3">
    <source>
        <dbReference type="Proteomes" id="UP000324159"/>
    </source>
</evidence>
<dbReference type="InterPro" id="IPR029467">
    <property type="entry name" value="Cyt_c7-like"/>
</dbReference>
<evidence type="ECO:0000313" key="2">
    <source>
        <dbReference type="EMBL" id="TYO97089.1"/>
    </source>
</evidence>
<accession>A0A5D3WIS1</accession>